<evidence type="ECO:0000256" key="5">
    <source>
        <dbReference type="ARBA" id="ARBA00023136"/>
    </source>
</evidence>
<name>A0A485KPL6_9STRA</name>
<keyword evidence="12" id="KW-1185">Reference proteome</keyword>
<dbReference type="PANTHER" id="PTHR31247">
    <property type="entry name" value="TRANSMEMBRANE PROTEIN 198 FAMILY MEMBER"/>
    <property type="match status" value="1"/>
</dbReference>
<dbReference type="PANTHER" id="PTHR31247:SF5">
    <property type="entry name" value="DUF4203 DOMAIN-CONTAINING PROTEIN"/>
    <property type="match status" value="1"/>
</dbReference>
<feature type="signal peptide" evidence="8">
    <location>
        <begin position="1"/>
        <end position="23"/>
    </location>
</feature>
<dbReference type="EMBL" id="CAADRA010005207">
    <property type="protein sequence ID" value="VFT87002.1"/>
    <property type="molecule type" value="Genomic_DNA"/>
</dbReference>
<evidence type="ECO:0000259" key="9">
    <source>
        <dbReference type="Pfam" id="PF13886"/>
    </source>
</evidence>
<dbReference type="InterPro" id="IPR040236">
    <property type="entry name" value="TMEM198"/>
</dbReference>
<evidence type="ECO:0000256" key="2">
    <source>
        <dbReference type="ARBA" id="ARBA00006244"/>
    </source>
</evidence>
<evidence type="ECO:0000256" key="7">
    <source>
        <dbReference type="SAM" id="Phobius"/>
    </source>
</evidence>
<organism evidence="11 12">
    <name type="scientific">Aphanomyces stellatus</name>
    <dbReference type="NCBI Taxonomy" id="120398"/>
    <lineage>
        <taxon>Eukaryota</taxon>
        <taxon>Sar</taxon>
        <taxon>Stramenopiles</taxon>
        <taxon>Oomycota</taxon>
        <taxon>Saprolegniomycetes</taxon>
        <taxon>Saprolegniales</taxon>
        <taxon>Verrucalvaceae</taxon>
        <taxon>Aphanomyces</taxon>
    </lineage>
</organism>
<keyword evidence="4 7" id="KW-1133">Transmembrane helix</keyword>
<keyword evidence="8" id="KW-0732">Signal</keyword>
<protein>
    <recommendedName>
        <fullName evidence="6">Transmembrane protein 198</fullName>
    </recommendedName>
</protein>
<evidence type="ECO:0000313" key="10">
    <source>
        <dbReference type="EMBL" id="KAF0699284.1"/>
    </source>
</evidence>
<dbReference type="Pfam" id="PF13886">
    <property type="entry name" value="TM7S3_TM198"/>
    <property type="match status" value="1"/>
</dbReference>
<comment type="subcellular location">
    <subcellularLocation>
        <location evidence="1">Membrane</location>
        <topology evidence="1">Multi-pass membrane protein</topology>
    </subcellularLocation>
</comment>
<dbReference type="GO" id="GO:0005886">
    <property type="term" value="C:plasma membrane"/>
    <property type="evidence" value="ECO:0007669"/>
    <property type="project" value="TreeGrafter"/>
</dbReference>
<evidence type="ECO:0000256" key="8">
    <source>
        <dbReference type="SAM" id="SignalP"/>
    </source>
</evidence>
<feature type="transmembrane region" description="Helical" evidence="7">
    <location>
        <begin position="33"/>
        <end position="52"/>
    </location>
</feature>
<feature type="transmembrane region" description="Helical" evidence="7">
    <location>
        <begin position="175"/>
        <end position="195"/>
    </location>
</feature>
<reference evidence="10" key="2">
    <citation type="submission" date="2019-06" db="EMBL/GenBank/DDBJ databases">
        <title>Genomics analysis of Aphanomyces spp. identifies a new class of oomycete effector associated with host adaptation.</title>
        <authorList>
            <person name="Gaulin E."/>
        </authorList>
    </citation>
    <scope>NUCLEOTIDE SEQUENCE</scope>
    <source>
        <strain evidence="10">CBS 578.67</strain>
    </source>
</reference>
<comment type="similarity">
    <text evidence="2">Belongs to the TMEM198 family.</text>
</comment>
<evidence type="ECO:0000313" key="11">
    <source>
        <dbReference type="EMBL" id="VFT87002.1"/>
    </source>
</evidence>
<feature type="transmembrane region" description="Helical" evidence="7">
    <location>
        <begin position="215"/>
        <end position="233"/>
    </location>
</feature>
<feature type="transmembrane region" description="Helical" evidence="7">
    <location>
        <begin position="116"/>
        <end position="138"/>
    </location>
</feature>
<keyword evidence="5 7" id="KW-0472">Membrane</keyword>
<accession>A0A485KPL6</accession>
<evidence type="ECO:0000256" key="1">
    <source>
        <dbReference type="ARBA" id="ARBA00004141"/>
    </source>
</evidence>
<dbReference type="Proteomes" id="UP000332933">
    <property type="component" value="Unassembled WGS sequence"/>
</dbReference>
<evidence type="ECO:0000313" key="12">
    <source>
        <dbReference type="Proteomes" id="UP000332933"/>
    </source>
</evidence>
<dbReference type="InterPro" id="IPR025256">
    <property type="entry name" value="TM7S3/TM198-like_dom"/>
</dbReference>
<keyword evidence="3 7" id="KW-0812">Transmembrane</keyword>
<sequence>MRPNKCIAPLLTSTWLVLALVLAMQLHPHAPLPRSLTGVVAMCVGFSLAFLGHRLVRPATILSGFALGAVLGYVVVDDSRSDAPSSSTTSHWLAFALGGATFAVAAGCVHRLGVSFLGLFTGALVASQFQASLGYVIAPANTDVVFVVLVIVCGAAATALALARTAAFDTPATACAGAILAIYGVGQLLGGYPTAVVTLHKLLVGDRTSQPVAPAWWGYLAATILLASAGVLAQRHAQRPRHQAAALKATCVVVGEDDDVCWSPSWHPVESNRSDTSVA</sequence>
<reference evidence="11 12" key="1">
    <citation type="submission" date="2019-03" db="EMBL/GenBank/DDBJ databases">
        <authorList>
            <person name="Gaulin E."/>
            <person name="Dumas B."/>
        </authorList>
    </citation>
    <scope>NUCLEOTIDE SEQUENCE [LARGE SCALE GENOMIC DNA]</scope>
    <source>
        <strain evidence="11">CBS 568.67</strain>
    </source>
</reference>
<feature type="chain" id="PRO_5033437030" description="Transmembrane protein 198" evidence="8">
    <location>
        <begin position="24"/>
        <end position="279"/>
    </location>
</feature>
<dbReference type="EMBL" id="VJMH01005186">
    <property type="protein sequence ID" value="KAF0699284.1"/>
    <property type="molecule type" value="Genomic_DNA"/>
</dbReference>
<evidence type="ECO:0000256" key="6">
    <source>
        <dbReference type="ARBA" id="ARBA00049737"/>
    </source>
</evidence>
<feature type="transmembrane region" description="Helical" evidence="7">
    <location>
        <begin position="91"/>
        <end position="109"/>
    </location>
</feature>
<gene>
    <name evidence="11" type="primary">Aste57867_10126</name>
    <name evidence="10" type="ORF">As57867_010087</name>
    <name evidence="11" type="ORF">ASTE57867_10126</name>
</gene>
<evidence type="ECO:0000256" key="3">
    <source>
        <dbReference type="ARBA" id="ARBA00022692"/>
    </source>
</evidence>
<feature type="domain" description="TM7S3/TM198-like" evidence="9">
    <location>
        <begin position="38"/>
        <end position="234"/>
    </location>
</feature>
<feature type="transmembrane region" description="Helical" evidence="7">
    <location>
        <begin position="59"/>
        <end position="76"/>
    </location>
</feature>
<dbReference type="AlphaFoldDB" id="A0A485KPL6"/>
<evidence type="ECO:0000256" key="4">
    <source>
        <dbReference type="ARBA" id="ARBA00022989"/>
    </source>
</evidence>
<proteinExistence type="inferred from homology"/>
<feature type="transmembrane region" description="Helical" evidence="7">
    <location>
        <begin position="144"/>
        <end position="163"/>
    </location>
</feature>